<proteinExistence type="predicted"/>
<keyword evidence="4" id="KW-1185">Reference proteome</keyword>
<sequence length="449" mass="50677">MRLRSLFSSLWVLSGSLVVANTDTRALELEYNWWAYRMDVEVSTAEFLSKPENAGKNPNDEKPWQLGRNIKASNLPEDWPRGPPIPGFGLNVHAYTAGIAKGDYGRVAARTLPGMDDPWNPDFRAAYVEKKDANGNYVGEPRTIMRLPRDSGPALDPINSDGTFANEKSPNKYSFQGFDPDAVLGPLNGAKGVAAGNYFQLDNQLAIVAKRCSQLYQKNPDLARPYYEKMARALENAQRIRLLESRGFQIESAKTWLKQYEDKNKIKGAPLSGNTTPLQIKLKPEPKDQTPDSKSWSYGWRWRELDIEATEKEWPKGNGVIAKEKENIMGNTSPAKGKKPKKGALREFAELWGRGDFTVDKKVGKKVERKYMDGFRDAHIHLQALRAEERLSQAIREQIDDPNKVYGSPNCKWYDIRPPNNDGIKPPIKKRLLATLMLQRGLDSEMTPA</sequence>
<name>A0AAN6Y3Y0_9PEZI</name>
<gene>
    <name evidence="3" type="ORF">QBC37DRAFT_389408</name>
</gene>
<reference evidence="3" key="1">
    <citation type="journal article" date="2023" name="Mol. Phylogenet. Evol.">
        <title>Genome-scale phylogeny and comparative genomics of the fungal order Sordariales.</title>
        <authorList>
            <person name="Hensen N."/>
            <person name="Bonometti L."/>
            <person name="Westerberg I."/>
            <person name="Brannstrom I.O."/>
            <person name="Guillou S."/>
            <person name="Cros-Aarteil S."/>
            <person name="Calhoun S."/>
            <person name="Haridas S."/>
            <person name="Kuo A."/>
            <person name="Mondo S."/>
            <person name="Pangilinan J."/>
            <person name="Riley R."/>
            <person name="LaButti K."/>
            <person name="Andreopoulos B."/>
            <person name="Lipzen A."/>
            <person name="Chen C."/>
            <person name="Yan M."/>
            <person name="Daum C."/>
            <person name="Ng V."/>
            <person name="Clum A."/>
            <person name="Steindorff A."/>
            <person name="Ohm R.A."/>
            <person name="Martin F."/>
            <person name="Silar P."/>
            <person name="Natvig D.O."/>
            <person name="Lalanne C."/>
            <person name="Gautier V."/>
            <person name="Ament-Velasquez S.L."/>
            <person name="Kruys A."/>
            <person name="Hutchinson M.I."/>
            <person name="Powell A.J."/>
            <person name="Barry K."/>
            <person name="Miller A.N."/>
            <person name="Grigoriev I.V."/>
            <person name="Debuchy R."/>
            <person name="Gladieux P."/>
            <person name="Hiltunen Thoren M."/>
            <person name="Johannesson H."/>
        </authorList>
    </citation>
    <scope>NUCLEOTIDE SEQUENCE</scope>
    <source>
        <strain evidence="3">PSN293</strain>
    </source>
</reference>
<evidence type="ECO:0000313" key="3">
    <source>
        <dbReference type="EMBL" id="KAK4211738.1"/>
    </source>
</evidence>
<keyword evidence="2" id="KW-0732">Signal</keyword>
<feature type="chain" id="PRO_5043045203" evidence="2">
    <location>
        <begin position="27"/>
        <end position="449"/>
    </location>
</feature>
<organism evidence="3 4">
    <name type="scientific">Rhypophila decipiens</name>
    <dbReference type="NCBI Taxonomy" id="261697"/>
    <lineage>
        <taxon>Eukaryota</taxon>
        <taxon>Fungi</taxon>
        <taxon>Dikarya</taxon>
        <taxon>Ascomycota</taxon>
        <taxon>Pezizomycotina</taxon>
        <taxon>Sordariomycetes</taxon>
        <taxon>Sordariomycetidae</taxon>
        <taxon>Sordariales</taxon>
        <taxon>Naviculisporaceae</taxon>
        <taxon>Rhypophila</taxon>
    </lineage>
</organism>
<feature type="signal peptide" evidence="2">
    <location>
        <begin position="1"/>
        <end position="26"/>
    </location>
</feature>
<evidence type="ECO:0000256" key="2">
    <source>
        <dbReference type="SAM" id="SignalP"/>
    </source>
</evidence>
<accession>A0AAN6Y3Y0</accession>
<evidence type="ECO:0000256" key="1">
    <source>
        <dbReference type="SAM" id="MobiDB-lite"/>
    </source>
</evidence>
<dbReference type="EMBL" id="MU858142">
    <property type="protein sequence ID" value="KAK4211738.1"/>
    <property type="molecule type" value="Genomic_DNA"/>
</dbReference>
<protein>
    <submittedName>
        <fullName evidence="3">Uncharacterized protein</fullName>
    </submittedName>
</protein>
<feature type="region of interest" description="Disordered" evidence="1">
    <location>
        <begin position="268"/>
        <end position="295"/>
    </location>
</feature>
<comment type="caution">
    <text evidence="3">The sequence shown here is derived from an EMBL/GenBank/DDBJ whole genome shotgun (WGS) entry which is preliminary data.</text>
</comment>
<feature type="compositionally biased region" description="Basic and acidic residues" evidence="1">
    <location>
        <begin position="282"/>
        <end position="291"/>
    </location>
</feature>
<reference evidence="3" key="2">
    <citation type="submission" date="2023-05" db="EMBL/GenBank/DDBJ databases">
        <authorList>
            <consortium name="Lawrence Berkeley National Laboratory"/>
            <person name="Steindorff A."/>
            <person name="Hensen N."/>
            <person name="Bonometti L."/>
            <person name="Westerberg I."/>
            <person name="Brannstrom I.O."/>
            <person name="Guillou S."/>
            <person name="Cros-Aarteil S."/>
            <person name="Calhoun S."/>
            <person name="Haridas S."/>
            <person name="Kuo A."/>
            <person name="Mondo S."/>
            <person name="Pangilinan J."/>
            <person name="Riley R."/>
            <person name="Labutti K."/>
            <person name="Andreopoulos B."/>
            <person name="Lipzen A."/>
            <person name="Chen C."/>
            <person name="Yanf M."/>
            <person name="Daum C."/>
            <person name="Ng V."/>
            <person name="Clum A."/>
            <person name="Ohm R."/>
            <person name="Martin F."/>
            <person name="Silar P."/>
            <person name="Natvig D."/>
            <person name="Lalanne C."/>
            <person name="Gautier V."/>
            <person name="Ament-Velasquez S.L."/>
            <person name="Kruys A."/>
            <person name="Hutchinson M.I."/>
            <person name="Powell A.J."/>
            <person name="Barry K."/>
            <person name="Miller A.N."/>
            <person name="Grigoriev I.V."/>
            <person name="Debuchy R."/>
            <person name="Gladieux P."/>
            <person name="Thoren M.H."/>
            <person name="Johannesson H."/>
        </authorList>
    </citation>
    <scope>NUCLEOTIDE SEQUENCE</scope>
    <source>
        <strain evidence="3">PSN293</strain>
    </source>
</reference>
<dbReference type="Proteomes" id="UP001301769">
    <property type="component" value="Unassembled WGS sequence"/>
</dbReference>
<dbReference type="AlphaFoldDB" id="A0AAN6Y3Y0"/>
<evidence type="ECO:0000313" key="4">
    <source>
        <dbReference type="Proteomes" id="UP001301769"/>
    </source>
</evidence>